<proteinExistence type="inferred from homology"/>
<dbReference type="PANTHER" id="PTHR33619:SF3">
    <property type="entry name" value="POLYSACCHARIDE EXPORT PROTEIN GFCE-RELATED"/>
    <property type="match status" value="1"/>
</dbReference>
<evidence type="ECO:0000256" key="11">
    <source>
        <dbReference type="ARBA" id="ARBA00023136"/>
    </source>
</evidence>
<comment type="subcellular location">
    <subcellularLocation>
        <location evidence="1">Cell outer membrane</location>
        <topology evidence="1">Multi-pass membrane protein</topology>
    </subcellularLocation>
</comment>
<evidence type="ECO:0000256" key="10">
    <source>
        <dbReference type="ARBA" id="ARBA00023114"/>
    </source>
</evidence>
<dbReference type="GO" id="GO:0009279">
    <property type="term" value="C:cell outer membrane"/>
    <property type="evidence" value="ECO:0007669"/>
    <property type="project" value="UniProtKB-SubCell"/>
</dbReference>
<keyword evidence="15" id="KW-1133">Transmembrane helix</keyword>
<protein>
    <submittedName>
        <fullName evidence="19">SLBB domain-containing protein</fullName>
    </submittedName>
</protein>
<feature type="domain" description="SLBB" evidence="18">
    <location>
        <begin position="223"/>
        <end position="300"/>
    </location>
</feature>
<keyword evidence="14" id="KW-0449">Lipoprotein</keyword>
<comment type="similarity">
    <text evidence="2">Belongs to the BexD/CtrA/VexA family.</text>
</comment>
<evidence type="ECO:0000259" key="18">
    <source>
        <dbReference type="Pfam" id="PF22461"/>
    </source>
</evidence>
<dbReference type="AlphaFoldDB" id="A0A926NMD3"/>
<keyword evidence="9" id="KW-0406">Ion transport</keyword>
<dbReference type="GO" id="GO:0015159">
    <property type="term" value="F:polysaccharide transmembrane transporter activity"/>
    <property type="evidence" value="ECO:0007669"/>
    <property type="project" value="InterPro"/>
</dbReference>
<evidence type="ECO:0000256" key="13">
    <source>
        <dbReference type="ARBA" id="ARBA00023237"/>
    </source>
</evidence>
<dbReference type="GO" id="GO:0046930">
    <property type="term" value="C:pore complex"/>
    <property type="evidence" value="ECO:0007669"/>
    <property type="project" value="UniProtKB-KW"/>
</dbReference>
<evidence type="ECO:0000256" key="5">
    <source>
        <dbReference type="ARBA" id="ARBA00022597"/>
    </source>
</evidence>
<dbReference type="InterPro" id="IPR054765">
    <property type="entry name" value="SLBB_dom"/>
</dbReference>
<evidence type="ECO:0000256" key="8">
    <source>
        <dbReference type="ARBA" id="ARBA00023047"/>
    </source>
</evidence>
<sequence>MLSATPAFAQTIPQNLSNSKVNELSDAQIRQIMQQAQANNLTDAQLLQTLQDRGLPADQGKLLQNRINTIKAANGTTKDQGAAVNDQQSSNRELNYLPDTVNNSPASQKIINSFQSKIFGADLFSGTNLKFEPNLKIATPVNYIVGPEDQLNINVYGNSLVNWKLDVSPEGNINIPGVGILNVAGKTIEQATASIKSKLAASNYAVGRGTTVQVSLGNIRSIKVILVGEVKKPGTYTLPSLASAFNALSSAGGPNDIGSYRKIEIIRNNRVVRTLDIYDFLVKGSQKDNISLQDQDVIRVPSYRLRVDLKGEVKTPALFEVLPGETLADVLRFAGGFSDQAYTARIKVTQVSDQQRRITDVFENDYKNYIPLRGDKYVVDRILERFTNRVIIAGAVFRPGEFELQNGLTLSQLIKNAGGLKEDAFTGRGSIIRLNTDNSKQQISFDVNQVLSSPSADLRLQREDSVTISSKFDLRNAYKITIKGEVRRPGDFTFADSMKVSDLIIKAGGFTEGASALRIEVSRRVFDSDPRAVNSKVAQVYTVNVNTDLKNENTNFSLQPYDIVSVYSLPGYETQKIVKVEGEVIYPGFYTIQKKNEKISDIIARAGGLTQSADVEGGSLKRENDAVLGVDKSKIDTASLNKERKERMKRLQRTYNDSSRVDTAQLRNNYVGIDLKSILKKPGTNQDLILENGDVLRVPKQQQVVRVNGEVLYPSAVVYGDGKSFNSFVYNAGGYSPRALKSGAYVVYPNGTVKGTRKFLFFNSHPAIKPGSEIYVPKKPERKGNTTQEILAFTTGLASLGAIILGILSLNR</sequence>
<feature type="domain" description="Soluble ligand binding" evidence="17">
    <location>
        <begin position="577"/>
        <end position="617"/>
    </location>
</feature>
<dbReference type="Gene3D" id="3.10.560.10">
    <property type="entry name" value="Outer membrane lipoprotein wza domain like"/>
    <property type="match status" value="6"/>
</dbReference>
<evidence type="ECO:0000256" key="15">
    <source>
        <dbReference type="SAM" id="Phobius"/>
    </source>
</evidence>
<keyword evidence="8" id="KW-0625">Polysaccharide transport</keyword>
<keyword evidence="3" id="KW-0813">Transport</keyword>
<dbReference type="InterPro" id="IPR049712">
    <property type="entry name" value="Poly_export"/>
</dbReference>
<keyword evidence="11 15" id="KW-0472">Membrane</keyword>
<feature type="domain" description="Soluble ligand binding" evidence="17">
    <location>
        <begin position="390"/>
        <end position="441"/>
    </location>
</feature>
<dbReference type="Pfam" id="PF22461">
    <property type="entry name" value="SLBB_2"/>
    <property type="match status" value="2"/>
</dbReference>
<feature type="domain" description="Polysaccharide export protein N-terminal" evidence="16">
    <location>
        <begin position="140"/>
        <end position="214"/>
    </location>
</feature>
<name>A0A926NMD3_9SPHI</name>
<dbReference type="GO" id="GO:0006811">
    <property type="term" value="P:monoatomic ion transport"/>
    <property type="evidence" value="ECO:0007669"/>
    <property type="project" value="UniProtKB-KW"/>
</dbReference>
<dbReference type="InterPro" id="IPR019554">
    <property type="entry name" value="Soluble_ligand-bd"/>
</dbReference>
<evidence type="ECO:0000259" key="16">
    <source>
        <dbReference type="Pfam" id="PF02563"/>
    </source>
</evidence>
<reference evidence="19" key="1">
    <citation type="submission" date="2020-09" db="EMBL/GenBank/DDBJ databases">
        <title>Novel species of Mucilaginibacter isolated from a glacier on the Tibetan Plateau.</title>
        <authorList>
            <person name="Liu Q."/>
            <person name="Xin Y.-H."/>
        </authorList>
    </citation>
    <scope>NUCLEOTIDE SEQUENCE</scope>
    <source>
        <strain evidence="19">ZB1P21</strain>
    </source>
</reference>
<evidence type="ECO:0000256" key="1">
    <source>
        <dbReference type="ARBA" id="ARBA00004571"/>
    </source>
</evidence>
<evidence type="ECO:0000256" key="9">
    <source>
        <dbReference type="ARBA" id="ARBA00023065"/>
    </source>
</evidence>
<comment type="caution">
    <text evidence="19">The sequence shown here is derived from an EMBL/GenBank/DDBJ whole genome shotgun (WGS) entry which is preliminary data.</text>
</comment>
<evidence type="ECO:0000256" key="12">
    <source>
        <dbReference type="ARBA" id="ARBA00023139"/>
    </source>
</evidence>
<dbReference type="PANTHER" id="PTHR33619">
    <property type="entry name" value="POLYSACCHARIDE EXPORT PROTEIN GFCE-RELATED"/>
    <property type="match status" value="1"/>
</dbReference>
<evidence type="ECO:0000256" key="7">
    <source>
        <dbReference type="ARBA" id="ARBA00022729"/>
    </source>
</evidence>
<evidence type="ECO:0000313" key="19">
    <source>
        <dbReference type="EMBL" id="MBD1392326.1"/>
    </source>
</evidence>
<keyword evidence="10" id="KW-0626">Porin</keyword>
<keyword evidence="4" id="KW-1134">Transmembrane beta strand</keyword>
<evidence type="ECO:0000256" key="4">
    <source>
        <dbReference type="ARBA" id="ARBA00022452"/>
    </source>
</evidence>
<feature type="transmembrane region" description="Helical" evidence="15">
    <location>
        <begin position="790"/>
        <end position="810"/>
    </location>
</feature>
<keyword evidence="5" id="KW-0762">Sugar transport</keyword>
<feature type="domain" description="Soluble ligand binding" evidence="17">
    <location>
        <begin position="307"/>
        <end position="351"/>
    </location>
</feature>
<evidence type="ECO:0000256" key="6">
    <source>
        <dbReference type="ARBA" id="ARBA00022692"/>
    </source>
</evidence>
<evidence type="ECO:0000259" key="17">
    <source>
        <dbReference type="Pfam" id="PF10531"/>
    </source>
</evidence>
<dbReference type="InterPro" id="IPR003715">
    <property type="entry name" value="Poly_export_N"/>
</dbReference>
<dbReference type="GO" id="GO:0015288">
    <property type="term" value="F:porin activity"/>
    <property type="evidence" value="ECO:0007669"/>
    <property type="project" value="UniProtKB-KW"/>
</dbReference>
<keyword evidence="20" id="KW-1185">Reference proteome</keyword>
<dbReference type="Gene3D" id="3.30.1950.10">
    <property type="entry name" value="wza like domain"/>
    <property type="match status" value="1"/>
</dbReference>
<accession>A0A926NMD3</accession>
<feature type="domain" description="SLBB" evidence="18">
    <location>
        <begin position="479"/>
        <end position="566"/>
    </location>
</feature>
<dbReference type="EMBL" id="JACWMX010000001">
    <property type="protein sequence ID" value="MBD1392326.1"/>
    <property type="molecule type" value="Genomic_DNA"/>
</dbReference>
<organism evidence="19 20">
    <name type="scientific">Mucilaginibacter glaciei</name>
    <dbReference type="NCBI Taxonomy" id="2772109"/>
    <lineage>
        <taxon>Bacteria</taxon>
        <taxon>Pseudomonadati</taxon>
        <taxon>Bacteroidota</taxon>
        <taxon>Sphingobacteriia</taxon>
        <taxon>Sphingobacteriales</taxon>
        <taxon>Sphingobacteriaceae</taxon>
        <taxon>Mucilaginibacter</taxon>
    </lineage>
</organism>
<dbReference type="RefSeq" id="WP_191161080.1">
    <property type="nucleotide sequence ID" value="NZ_JACWMX010000001.1"/>
</dbReference>
<dbReference type="Pfam" id="PF10531">
    <property type="entry name" value="SLBB"/>
    <property type="match status" value="3"/>
</dbReference>
<evidence type="ECO:0000256" key="2">
    <source>
        <dbReference type="ARBA" id="ARBA00009450"/>
    </source>
</evidence>
<dbReference type="Pfam" id="PF02563">
    <property type="entry name" value="Poly_export"/>
    <property type="match status" value="1"/>
</dbReference>
<keyword evidence="12" id="KW-0564">Palmitate</keyword>
<dbReference type="Proteomes" id="UP000619078">
    <property type="component" value="Unassembled WGS sequence"/>
</dbReference>
<gene>
    <name evidence="19" type="ORF">IDJ76_04370</name>
</gene>
<evidence type="ECO:0000256" key="3">
    <source>
        <dbReference type="ARBA" id="ARBA00022448"/>
    </source>
</evidence>
<evidence type="ECO:0000313" key="20">
    <source>
        <dbReference type="Proteomes" id="UP000619078"/>
    </source>
</evidence>
<keyword evidence="7" id="KW-0732">Signal</keyword>
<keyword evidence="6 15" id="KW-0812">Transmembrane</keyword>
<evidence type="ECO:0000256" key="14">
    <source>
        <dbReference type="ARBA" id="ARBA00023288"/>
    </source>
</evidence>
<keyword evidence="13" id="KW-0998">Cell outer membrane</keyword>